<accession>A0A1J1E0W5</accession>
<evidence type="ECO:0000313" key="1">
    <source>
        <dbReference type="EMBL" id="BAV94581.1"/>
    </source>
</evidence>
<dbReference type="EMBL" id="AP014564">
    <property type="protein sequence ID" value="BAV94581.1"/>
    <property type="molecule type" value="Genomic_DNA"/>
</dbReference>
<dbReference type="OrthoDB" id="1440774at2"/>
<dbReference type="InterPro" id="IPR005901">
    <property type="entry name" value="GLPGLI"/>
</dbReference>
<dbReference type="AlphaFoldDB" id="A0A1J1E0W5"/>
<dbReference type="Proteomes" id="UP000243197">
    <property type="component" value="Chromosome"/>
</dbReference>
<keyword evidence="2" id="KW-1185">Reference proteome</keyword>
<sequence length="237" mass="27909">MKTLFILLVIFNTILFESKGQEKNKPIFKITYESSPLTAAAIKNLKSQFKNLDMYDFLVSEIKKIKFFYSLFYDSRENTSIYALDSIKQGERSKGTYNVVFAYKNNNTLYSKENISNSDVHVQDDDSFLEWEITKERKRISNYECIKAFLKKYPDHIVWFSPEIPIGIGPYIYHNLPGLVLESENKSSLNKLTSISHVESSIFEEKLEEIKKNMIKENTENFNSLFLKRDLMRRRNK</sequence>
<evidence type="ECO:0000313" key="2">
    <source>
        <dbReference type="Proteomes" id="UP000243197"/>
    </source>
</evidence>
<dbReference type="KEGG" id="ise:JBKA6_0568"/>
<protein>
    <recommendedName>
        <fullName evidence="3">GLPGLI family protein</fullName>
    </recommendedName>
</protein>
<proteinExistence type="predicted"/>
<name>A0A1J1E0W5_9FLAO</name>
<evidence type="ECO:0008006" key="3">
    <source>
        <dbReference type="Google" id="ProtNLM"/>
    </source>
</evidence>
<dbReference type="NCBIfam" id="TIGR01200">
    <property type="entry name" value="GLPGLI"/>
    <property type="match status" value="1"/>
</dbReference>
<organism evidence="1 2">
    <name type="scientific">Ichthyobacterium seriolicida</name>
    <dbReference type="NCBI Taxonomy" id="242600"/>
    <lineage>
        <taxon>Bacteria</taxon>
        <taxon>Pseudomonadati</taxon>
        <taxon>Bacteroidota</taxon>
        <taxon>Flavobacteriia</taxon>
        <taxon>Flavobacteriales</taxon>
        <taxon>Ichthyobacteriaceae</taxon>
        <taxon>Ichthyobacterium</taxon>
    </lineage>
</organism>
<dbReference type="RefSeq" id="WP_096685688.1">
    <property type="nucleotide sequence ID" value="NZ_AP014564.1"/>
</dbReference>
<gene>
    <name evidence="1" type="ORF">JBKA6_0568</name>
</gene>
<reference evidence="1 2" key="1">
    <citation type="submission" date="2014-03" db="EMBL/GenBank/DDBJ databases">
        <title>complete genome sequence of Flavobacteriaceae bacterium JBKA-6.</title>
        <authorList>
            <person name="Takano T."/>
            <person name="Nakamura Y."/>
            <person name="Takuma S."/>
            <person name="Yasuike M."/>
            <person name="Matsuyama T."/>
            <person name="Sakai T."/>
            <person name="Fujiwara A."/>
            <person name="Kimoto K."/>
            <person name="Fukuda Y."/>
            <person name="Kondo H."/>
            <person name="Hirono I."/>
            <person name="Nakayasu C."/>
        </authorList>
    </citation>
    <scope>NUCLEOTIDE SEQUENCE [LARGE SCALE GENOMIC DNA]</scope>
    <source>
        <strain evidence="1 2">JBKA-6</strain>
    </source>
</reference>